<proteinExistence type="predicted"/>
<accession>A0A9K3EI60</accession>
<dbReference type="Gramene" id="mRNA:HanXRQr2_Chr13g0589571">
    <property type="protein sequence ID" value="CDS:HanXRQr2_Chr13g0589571.1"/>
    <property type="gene ID" value="HanXRQr2_Chr13g0589571"/>
</dbReference>
<evidence type="ECO:0000313" key="2">
    <source>
        <dbReference type="Proteomes" id="UP000215914"/>
    </source>
</evidence>
<name>A0A9K3EI60_HELAN</name>
<organism evidence="1 2">
    <name type="scientific">Helianthus annuus</name>
    <name type="common">Common sunflower</name>
    <dbReference type="NCBI Taxonomy" id="4232"/>
    <lineage>
        <taxon>Eukaryota</taxon>
        <taxon>Viridiplantae</taxon>
        <taxon>Streptophyta</taxon>
        <taxon>Embryophyta</taxon>
        <taxon>Tracheophyta</taxon>
        <taxon>Spermatophyta</taxon>
        <taxon>Magnoliopsida</taxon>
        <taxon>eudicotyledons</taxon>
        <taxon>Gunneridae</taxon>
        <taxon>Pentapetalae</taxon>
        <taxon>asterids</taxon>
        <taxon>campanulids</taxon>
        <taxon>Asterales</taxon>
        <taxon>Asteraceae</taxon>
        <taxon>Asteroideae</taxon>
        <taxon>Heliantheae alliance</taxon>
        <taxon>Heliantheae</taxon>
        <taxon>Helianthus</taxon>
    </lineage>
</organism>
<dbReference type="AlphaFoldDB" id="A0A9K3EI60"/>
<evidence type="ECO:0000313" key="1">
    <source>
        <dbReference type="EMBL" id="KAF5773528.1"/>
    </source>
</evidence>
<comment type="caution">
    <text evidence="1">The sequence shown here is derived from an EMBL/GenBank/DDBJ whole genome shotgun (WGS) entry which is preliminary data.</text>
</comment>
<reference evidence="1" key="2">
    <citation type="submission" date="2020-06" db="EMBL/GenBank/DDBJ databases">
        <title>Helianthus annuus Genome sequencing and assembly Release 2.</title>
        <authorList>
            <person name="Gouzy J."/>
            <person name="Langlade N."/>
            <person name="Munos S."/>
        </authorList>
    </citation>
    <scope>NUCLEOTIDE SEQUENCE</scope>
    <source>
        <tissue evidence="1">Leaves</tissue>
    </source>
</reference>
<sequence length="57" mass="6594">MSHLLAPLITHHPPTLQQPLSAIYISKMKIMYGNEDLEQQEVKTARIFPFINSIREC</sequence>
<dbReference type="Proteomes" id="UP000215914">
    <property type="component" value="Unassembled WGS sequence"/>
</dbReference>
<reference evidence="1" key="1">
    <citation type="journal article" date="2017" name="Nature">
        <title>The sunflower genome provides insights into oil metabolism, flowering and Asterid evolution.</title>
        <authorList>
            <person name="Badouin H."/>
            <person name="Gouzy J."/>
            <person name="Grassa C.J."/>
            <person name="Murat F."/>
            <person name="Staton S.E."/>
            <person name="Cottret L."/>
            <person name="Lelandais-Briere C."/>
            <person name="Owens G.L."/>
            <person name="Carrere S."/>
            <person name="Mayjonade B."/>
            <person name="Legrand L."/>
            <person name="Gill N."/>
            <person name="Kane N.C."/>
            <person name="Bowers J.E."/>
            <person name="Hubner S."/>
            <person name="Bellec A."/>
            <person name="Berard A."/>
            <person name="Berges H."/>
            <person name="Blanchet N."/>
            <person name="Boniface M.C."/>
            <person name="Brunel D."/>
            <person name="Catrice O."/>
            <person name="Chaidir N."/>
            <person name="Claudel C."/>
            <person name="Donnadieu C."/>
            <person name="Faraut T."/>
            <person name="Fievet G."/>
            <person name="Helmstetter N."/>
            <person name="King M."/>
            <person name="Knapp S.J."/>
            <person name="Lai Z."/>
            <person name="Le Paslier M.C."/>
            <person name="Lippi Y."/>
            <person name="Lorenzon L."/>
            <person name="Mandel J.R."/>
            <person name="Marage G."/>
            <person name="Marchand G."/>
            <person name="Marquand E."/>
            <person name="Bret-Mestries E."/>
            <person name="Morien E."/>
            <person name="Nambeesan S."/>
            <person name="Nguyen T."/>
            <person name="Pegot-Espagnet P."/>
            <person name="Pouilly N."/>
            <person name="Raftis F."/>
            <person name="Sallet E."/>
            <person name="Schiex T."/>
            <person name="Thomas J."/>
            <person name="Vandecasteele C."/>
            <person name="Vares D."/>
            <person name="Vear F."/>
            <person name="Vautrin S."/>
            <person name="Crespi M."/>
            <person name="Mangin B."/>
            <person name="Burke J.M."/>
            <person name="Salse J."/>
            <person name="Munos S."/>
            <person name="Vincourt P."/>
            <person name="Rieseberg L.H."/>
            <person name="Langlade N.B."/>
        </authorList>
    </citation>
    <scope>NUCLEOTIDE SEQUENCE</scope>
    <source>
        <tissue evidence="1">Leaves</tissue>
    </source>
</reference>
<protein>
    <submittedName>
        <fullName evidence="1">Uncharacterized protein</fullName>
    </submittedName>
</protein>
<dbReference type="EMBL" id="MNCJ02000328">
    <property type="protein sequence ID" value="KAF5773528.1"/>
    <property type="molecule type" value="Genomic_DNA"/>
</dbReference>
<gene>
    <name evidence="1" type="ORF">HanXRQr2_Chr13g0589571</name>
</gene>
<keyword evidence="2" id="KW-1185">Reference proteome</keyword>